<organism evidence="7 8">
    <name type="scientific">Corynebacterium stationis</name>
    <dbReference type="NCBI Taxonomy" id="1705"/>
    <lineage>
        <taxon>Bacteria</taxon>
        <taxon>Bacillati</taxon>
        <taxon>Actinomycetota</taxon>
        <taxon>Actinomycetes</taxon>
        <taxon>Mycobacteriales</taxon>
        <taxon>Corynebacteriaceae</taxon>
        <taxon>Corynebacterium</taxon>
    </lineage>
</organism>
<dbReference type="Proteomes" id="UP000076947">
    <property type="component" value="Unassembled WGS sequence"/>
</dbReference>
<keyword evidence="5" id="KW-0460">Magnesium</keyword>
<dbReference type="GO" id="GO:0061599">
    <property type="term" value="F:molybdopterin molybdotransferase activity"/>
    <property type="evidence" value="ECO:0007669"/>
    <property type="project" value="UniProtKB-UniRule"/>
</dbReference>
<dbReference type="SMART" id="SM00852">
    <property type="entry name" value="MoCF_biosynth"/>
    <property type="match status" value="1"/>
</dbReference>
<gene>
    <name evidence="7" type="ORF">AYJ05_02870</name>
</gene>
<evidence type="ECO:0000256" key="1">
    <source>
        <dbReference type="ARBA" id="ARBA00002901"/>
    </source>
</evidence>
<dbReference type="CDD" id="cd00887">
    <property type="entry name" value="MoeA"/>
    <property type="match status" value="1"/>
</dbReference>
<dbReference type="EMBL" id="LSTQ01000001">
    <property type="protein sequence ID" value="OAH32623.1"/>
    <property type="molecule type" value="Genomic_DNA"/>
</dbReference>
<name>A0A177IUX0_9CORY</name>
<keyword evidence="3 5" id="KW-0500">Molybdenum</keyword>
<keyword evidence="8" id="KW-1185">Reference proteome</keyword>
<evidence type="ECO:0000256" key="2">
    <source>
        <dbReference type="ARBA" id="ARBA00010763"/>
    </source>
</evidence>
<dbReference type="InterPro" id="IPR036425">
    <property type="entry name" value="MoaB/Mog-like_dom_sf"/>
</dbReference>
<reference evidence="8" key="1">
    <citation type="submission" date="2016-02" db="EMBL/GenBank/DDBJ databases">
        <authorList>
            <person name="Kaur G."/>
            <person name="Nair G.R."/>
            <person name="Mayilraj S."/>
        </authorList>
    </citation>
    <scope>NUCLEOTIDE SEQUENCE [LARGE SCALE GENOMIC DNA]</scope>
    <source>
        <strain evidence="8">GA-15</strain>
    </source>
</reference>
<dbReference type="UniPathway" id="UPA00344"/>
<comment type="function">
    <text evidence="1 5">Catalyzes the insertion of molybdate into adenylated molybdopterin with the concomitant release of AMP.</text>
</comment>
<evidence type="ECO:0000256" key="3">
    <source>
        <dbReference type="ARBA" id="ARBA00022505"/>
    </source>
</evidence>
<keyword evidence="5" id="KW-0479">Metal-binding</keyword>
<dbReference type="Pfam" id="PF00994">
    <property type="entry name" value="MoCF_biosynth"/>
    <property type="match status" value="1"/>
</dbReference>
<dbReference type="Gene3D" id="2.40.340.10">
    <property type="entry name" value="MoeA, C-terminal, domain IV"/>
    <property type="match status" value="1"/>
</dbReference>
<dbReference type="SUPFAM" id="SSF63882">
    <property type="entry name" value="MoeA N-terminal region -like"/>
    <property type="match status" value="1"/>
</dbReference>
<dbReference type="STRING" id="1705.CA21670_07330"/>
<comment type="catalytic activity">
    <reaction evidence="4">
        <text>adenylyl-molybdopterin + molybdate = Mo-molybdopterin + AMP + H(+)</text>
        <dbReference type="Rhea" id="RHEA:35047"/>
        <dbReference type="ChEBI" id="CHEBI:15378"/>
        <dbReference type="ChEBI" id="CHEBI:36264"/>
        <dbReference type="ChEBI" id="CHEBI:62727"/>
        <dbReference type="ChEBI" id="CHEBI:71302"/>
        <dbReference type="ChEBI" id="CHEBI:456215"/>
        <dbReference type="EC" id="2.10.1.1"/>
    </reaction>
</comment>
<comment type="caution">
    <text evidence="7">The sequence shown here is derived from an EMBL/GenBank/DDBJ whole genome shotgun (WGS) entry which is preliminary data.</text>
</comment>
<dbReference type="Gene3D" id="3.90.105.10">
    <property type="entry name" value="Molybdopterin biosynthesis moea protein, domain 2"/>
    <property type="match status" value="1"/>
</dbReference>
<evidence type="ECO:0000313" key="7">
    <source>
        <dbReference type="EMBL" id="OAH32623.1"/>
    </source>
</evidence>
<keyword evidence="5" id="KW-0501">Molybdenum cofactor biosynthesis</keyword>
<sequence>MNPADPCTPPALDVRTMEQHRAAILSLAPVPNTETIPVDVNALSRILAADQQVINAIPPFDNSAMDGFLLHRADLNSTGSATLDVVGDVAAGDAPLTPPAGAAVRIMTGAPVDTSTADLVIVPVEYTNIPAGPQPLPAEVHVENFDAAKLHIRRKGESLKAGTLCAHTGQGIDIGLLSTLISAGIAEVEVYAAPRVAVISTGKELRATGKALAPGKIPDSNSPMVAGLVRTWGPAHTTIAQCDDDPEKLRALFEQLAANHDVIITTGGVAVGVYDVVREVLITYTNDSWFGRVKHKPGSHQGASCWTNDAGRRVPVVSLPGNPVAAFISFVLYVQPLLDRIAGKPVLAPHATASPATTSPATVEGKLCGELPKVADRDIFVPAIVDFTATPTTVRPFNGRHVGSHMISALVGVNSVLHLVSGGRKYREGDMVEAILLPTSNHI</sequence>
<dbReference type="InterPro" id="IPR036135">
    <property type="entry name" value="MoeA_linker/N_sf"/>
</dbReference>
<dbReference type="InterPro" id="IPR001453">
    <property type="entry name" value="MoaB/Mog_dom"/>
</dbReference>
<dbReference type="EC" id="2.10.1.1" evidence="5"/>
<comment type="cofactor">
    <cofactor evidence="5">
        <name>Mg(2+)</name>
        <dbReference type="ChEBI" id="CHEBI:18420"/>
    </cofactor>
</comment>
<comment type="pathway">
    <text evidence="5">Cofactor biosynthesis; molybdopterin biosynthesis.</text>
</comment>
<accession>A0A177IUX0</accession>
<evidence type="ECO:0000256" key="5">
    <source>
        <dbReference type="RuleBase" id="RU365090"/>
    </source>
</evidence>
<dbReference type="Gene3D" id="3.40.980.10">
    <property type="entry name" value="MoaB/Mog-like domain"/>
    <property type="match status" value="1"/>
</dbReference>
<feature type="domain" description="MoaB/Mog" evidence="6">
    <location>
        <begin position="197"/>
        <end position="340"/>
    </location>
</feature>
<dbReference type="GO" id="GO:0046872">
    <property type="term" value="F:metal ion binding"/>
    <property type="evidence" value="ECO:0007669"/>
    <property type="project" value="UniProtKB-UniRule"/>
</dbReference>
<dbReference type="RefSeq" id="WP_066837195.1">
    <property type="nucleotide sequence ID" value="NZ_LSTQ01000001.1"/>
</dbReference>
<dbReference type="InterPro" id="IPR005110">
    <property type="entry name" value="MoeA_linker/N"/>
</dbReference>
<dbReference type="PANTHER" id="PTHR10192:SF5">
    <property type="entry name" value="GEPHYRIN"/>
    <property type="match status" value="1"/>
</dbReference>
<dbReference type="AlphaFoldDB" id="A0A177IUX0"/>
<evidence type="ECO:0000313" key="8">
    <source>
        <dbReference type="Proteomes" id="UP000076947"/>
    </source>
</evidence>
<keyword evidence="5" id="KW-0808">Transferase</keyword>
<comment type="similarity">
    <text evidence="2 5">Belongs to the MoeA family.</text>
</comment>
<dbReference type="SUPFAM" id="SSF63867">
    <property type="entry name" value="MoeA C-terminal domain-like"/>
    <property type="match status" value="1"/>
</dbReference>
<dbReference type="GO" id="GO:0005829">
    <property type="term" value="C:cytosol"/>
    <property type="evidence" value="ECO:0007669"/>
    <property type="project" value="TreeGrafter"/>
</dbReference>
<dbReference type="InterPro" id="IPR038987">
    <property type="entry name" value="MoeA-like"/>
</dbReference>
<dbReference type="SUPFAM" id="SSF53218">
    <property type="entry name" value="Molybdenum cofactor biosynthesis proteins"/>
    <property type="match status" value="1"/>
</dbReference>
<proteinExistence type="inferred from homology"/>
<evidence type="ECO:0000256" key="4">
    <source>
        <dbReference type="ARBA" id="ARBA00047317"/>
    </source>
</evidence>
<dbReference type="OrthoDB" id="9804758at2"/>
<dbReference type="PANTHER" id="PTHR10192">
    <property type="entry name" value="MOLYBDOPTERIN BIOSYNTHESIS PROTEIN"/>
    <property type="match status" value="1"/>
</dbReference>
<evidence type="ECO:0000259" key="6">
    <source>
        <dbReference type="SMART" id="SM00852"/>
    </source>
</evidence>
<dbReference type="InterPro" id="IPR036688">
    <property type="entry name" value="MoeA_C_domain_IV_sf"/>
</dbReference>
<protein>
    <recommendedName>
        <fullName evidence="5">Molybdopterin molybdenumtransferase</fullName>
        <ecNumber evidence="5">2.10.1.1</ecNumber>
    </recommendedName>
</protein>
<dbReference type="GO" id="GO:0006777">
    <property type="term" value="P:Mo-molybdopterin cofactor biosynthetic process"/>
    <property type="evidence" value="ECO:0007669"/>
    <property type="project" value="UniProtKB-UniRule"/>
</dbReference>
<dbReference type="Gene3D" id="2.170.190.11">
    <property type="entry name" value="Molybdopterin biosynthesis moea protein, domain 3"/>
    <property type="match status" value="1"/>
</dbReference>
<dbReference type="Pfam" id="PF03453">
    <property type="entry name" value="MoeA_N"/>
    <property type="match status" value="1"/>
</dbReference>